<evidence type="ECO:0000313" key="2">
    <source>
        <dbReference type="EMBL" id="KAJ1200210.1"/>
    </source>
</evidence>
<evidence type="ECO:0000313" key="3">
    <source>
        <dbReference type="Proteomes" id="UP001066276"/>
    </source>
</evidence>
<proteinExistence type="predicted"/>
<dbReference type="Proteomes" id="UP001066276">
    <property type="component" value="Chromosome 2_1"/>
</dbReference>
<sequence>MDSWVVILRLTSATAPESEWRYSRGREIGATHCHDDRGPGVSDVTPDFQVRVTEKGEDGRMQVPRESDTAVLQMTKPTETANEDQEESKRSAGTTDGSRNMGGTENPEPSEETLNSRHVPGGAWLTKVRSLLRDSKFLNREKGDRRGEGRDSGRGAG</sequence>
<feature type="region of interest" description="Disordered" evidence="1">
    <location>
        <begin position="53"/>
        <end position="157"/>
    </location>
</feature>
<feature type="compositionally biased region" description="Basic and acidic residues" evidence="1">
    <location>
        <begin position="131"/>
        <end position="157"/>
    </location>
</feature>
<reference evidence="2" key="1">
    <citation type="journal article" date="2022" name="bioRxiv">
        <title>Sequencing and chromosome-scale assembly of the giantPleurodeles waltlgenome.</title>
        <authorList>
            <person name="Brown T."/>
            <person name="Elewa A."/>
            <person name="Iarovenko S."/>
            <person name="Subramanian E."/>
            <person name="Araus A.J."/>
            <person name="Petzold A."/>
            <person name="Susuki M."/>
            <person name="Suzuki K.-i.T."/>
            <person name="Hayashi T."/>
            <person name="Toyoda A."/>
            <person name="Oliveira C."/>
            <person name="Osipova E."/>
            <person name="Leigh N.D."/>
            <person name="Simon A."/>
            <person name="Yun M.H."/>
        </authorList>
    </citation>
    <scope>NUCLEOTIDE SEQUENCE</scope>
    <source>
        <strain evidence="2">20211129_DDA</strain>
        <tissue evidence="2">Liver</tissue>
    </source>
</reference>
<protein>
    <submittedName>
        <fullName evidence="2">Uncharacterized protein</fullName>
    </submittedName>
</protein>
<organism evidence="2 3">
    <name type="scientific">Pleurodeles waltl</name>
    <name type="common">Iberian ribbed newt</name>
    <dbReference type="NCBI Taxonomy" id="8319"/>
    <lineage>
        <taxon>Eukaryota</taxon>
        <taxon>Metazoa</taxon>
        <taxon>Chordata</taxon>
        <taxon>Craniata</taxon>
        <taxon>Vertebrata</taxon>
        <taxon>Euteleostomi</taxon>
        <taxon>Amphibia</taxon>
        <taxon>Batrachia</taxon>
        <taxon>Caudata</taxon>
        <taxon>Salamandroidea</taxon>
        <taxon>Salamandridae</taxon>
        <taxon>Pleurodelinae</taxon>
        <taxon>Pleurodeles</taxon>
    </lineage>
</organism>
<dbReference type="EMBL" id="JANPWB010000003">
    <property type="protein sequence ID" value="KAJ1200210.1"/>
    <property type="molecule type" value="Genomic_DNA"/>
</dbReference>
<feature type="compositionally biased region" description="Polar residues" evidence="1">
    <location>
        <begin position="91"/>
        <end position="103"/>
    </location>
</feature>
<name>A0AAV7VF50_PLEWA</name>
<feature type="compositionally biased region" description="Polar residues" evidence="1">
    <location>
        <begin position="70"/>
        <end position="80"/>
    </location>
</feature>
<keyword evidence="3" id="KW-1185">Reference proteome</keyword>
<dbReference type="AlphaFoldDB" id="A0AAV7VF50"/>
<gene>
    <name evidence="2" type="ORF">NDU88_004036</name>
</gene>
<comment type="caution">
    <text evidence="2">The sequence shown here is derived from an EMBL/GenBank/DDBJ whole genome shotgun (WGS) entry which is preliminary data.</text>
</comment>
<accession>A0AAV7VF50</accession>
<feature type="compositionally biased region" description="Basic and acidic residues" evidence="1">
    <location>
        <begin position="53"/>
        <end position="68"/>
    </location>
</feature>
<evidence type="ECO:0000256" key="1">
    <source>
        <dbReference type="SAM" id="MobiDB-lite"/>
    </source>
</evidence>